<dbReference type="Pfam" id="PF00565">
    <property type="entry name" value="SNase"/>
    <property type="match status" value="1"/>
</dbReference>
<feature type="domain" description="TNase-like" evidence="4">
    <location>
        <begin position="40"/>
        <end position="167"/>
    </location>
</feature>
<dbReference type="PANTHER" id="PTHR12302:SF3">
    <property type="entry name" value="SERINE_THREONINE-PROTEIN KINASE 31"/>
    <property type="match status" value="1"/>
</dbReference>
<evidence type="ECO:0000313" key="6">
    <source>
        <dbReference type="Proteomes" id="UP001163152"/>
    </source>
</evidence>
<protein>
    <submittedName>
        <fullName evidence="5">Thermonuclease family protein</fullName>
    </submittedName>
</protein>
<keyword evidence="3" id="KW-0378">Hydrolase</keyword>
<sequence>MKRWVIISLKILPPLLSAIVLLGCQSCSWWSQPSKPSLPAAIEAQVVSVHDGDTMRVLLNGEEERIRLCGIDAPELKQRLGEASRDHLRSLVNTANQHVIVTIVDIDRYGRKVAEVSQHNGKILNVEQIKSGNAYLYRQYASRCPHNLQMEQAEFSAQRSRIGVWKYPNALKPWEYRKKQRSIV</sequence>
<evidence type="ECO:0000256" key="2">
    <source>
        <dbReference type="ARBA" id="ARBA00022759"/>
    </source>
</evidence>
<dbReference type="KEGG" id="tsin:OXH18_09860"/>
<reference evidence="5" key="1">
    <citation type="submission" date="2022-12" db="EMBL/GenBank/DDBJ databases">
        <title>Polyphasic identification of a Novel Hot-Spring Cyanobacterium Ocullathermofonsia sinensis gen nov. sp. nov. and Genomic Insights on its Adaptations to the Thermal Habitat.</title>
        <authorList>
            <person name="Daroch M."/>
            <person name="Tang J."/>
            <person name="Jiang Y."/>
        </authorList>
    </citation>
    <scope>NUCLEOTIDE SEQUENCE</scope>
    <source>
        <strain evidence="5">PKUAC-SCTA174</strain>
    </source>
</reference>
<dbReference type="InterPro" id="IPR002071">
    <property type="entry name" value="Thermonucl_AS"/>
</dbReference>
<dbReference type="PROSITE" id="PS51257">
    <property type="entry name" value="PROKAR_LIPOPROTEIN"/>
    <property type="match status" value="1"/>
</dbReference>
<evidence type="ECO:0000313" key="5">
    <source>
        <dbReference type="EMBL" id="WAL62271.1"/>
    </source>
</evidence>
<dbReference type="AlphaFoldDB" id="A0A9E8ZGC3"/>
<evidence type="ECO:0000256" key="1">
    <source>
        <dbReference type="ARBA" id="ARBA00022722"/>
    </source>
</evidence>
<dbReference type="Gene3D" id="2.40.50.90">
    <property type="match status" value="1"/>
</dbReference>
<keyword evidence="6" id="KW-1185">Reference proteome</keyword>
<dbReference type="PROSITE" id="PS01123">
    <property type="entry name" value="TNASE_1"/>
    <property type="match status" value="1"/>
</dbReference>
<dbReference type="PROSITE" id="PS50830">
    <property type="entry name" value="TNASE_3"/>
    <property type="match status" value="1"/>
</dbReference>
<dbReference type="GO" id="GO:0016787">
    <property type="term" value="F:hydrolase activity"/>
    <property type="evidence" value="ECO:0007669"/>
    <property type="project" value="UniProtKB-KW"/>
</dbReference>
<dbReference type="InterPro" id="IPR016071">
    <property type="entry name" value="Staphylococal_nuclease_OB-fold"/>
</dbReference>
<proteinExistence type="predicted"/>
<dbReference type="GO" id="GO:0004519">
    <property type="term" value="F:endonuclease activity"/>
    <property type="evidence" value="ECO:0007669"/>
    <property type="project" value="UniProtKB-KW"/>
</dbReference>
<dbReference type="EMBL" id="CP113797">
    <property type="protein sequence ID" value="WAL62271.1"/>
    <property type="molecule type" value="Genomic_DNA"/>
</dbReference>
<evidence type="ECO:0000256" key="3">
    <source>
        <dbReference type="ARBA" id="ARBA00022801"/>
    </source>
</evidence>
<dbReference type="GO" id="GO:0003676">
    <property type="term" value="F:nucleic acid binding"/>
    <property type="evidence" value="ECO:0007669"/>
    <property type="project" value="InterPro"/>
</dbReference>
<organism evidence="5 6">
    <name type="scientific">Thermocoleostomius sinensis A174</name>
    <dbReference type="NCBI Taxonomy" id="2016057"/>
    <lineage>
        <taxon>Bacteria</taxon>
        <taxon>Bacillati</taxon>
        <taxon>Cyanobacteriota</taxon>
        <taxon>Cyanophyceae</taxon>
        <taxon>Oculatellales</taxon>
        <taxon>Oculatellaceae</taxon>
        <taxon>Thermocoleostomius</taxon>
    </lineage>
</organism>
<dbReference type="RefSeq" id="WP_268612500.1">
    <property type="nucleotide sequence ID" value="NZ_CP113797.1"/>
</dbReference>
<dbReference type="InterPro" id="IPR035437">
    <property type="entry name" value="SNase_OB-fold_sf"/>
</dbReference>
<dbReference type="PANTHER" id="PTHR12302">
    <property type="entry name" value="EBNA2 BINDING PROTEIN P100"/>
    <property type="match status" value="1"/>
</dbReference>
<name>A0A9E8ZGC3_9CYAN</name>
<keyword evidence="1" id="KW-0540">Nuclease</keyword>
<keyword evidence="2" id="KW-0255">Endonuclease</keyword>
<dbReference type="Proteomes" id="UP001163152">
    <property type="component" value="Chromosome"/>
</dbReference>
<evidence type="ECO:0000259" key="4">
    <source>
        <dbReference type="PROSITE" id="PS50830"/>
    </source>
</evidence>
<dbReference type="SUPFAM" id="SSF50199">
    <property type="entry name" value="Staphylococcal nuclease"/>
    <property type="match status" value="1"/>
</dbReference>
<dbReference type="SMART" id="SM00318">
    <property type="entry name" value="SNc"/>
    <property type="match status" value="1"/>
</dbReference>
<gene>
    <name evidence="5" type="ORF">OXH18_09860</name>
</gene>
<accession>A0A9E8ZGC3</accession>